<accession>A0A1C3K2K6</accession>
<feature type="transmembrane region" description="Helical" evidence="1">
    <location>
        <begin position="130"/>
        <end position="153"/>
    </location>
</feature>
<evidence type="ECO:0000313" key="4">
    <source>
        <dbReference type="EMBL" id="SOE52083.1"/>
    </source>
</evidence>
<dbReference type="GO" id="GO:0020037">
    <property type="term" value="F:heme binding"/>
    <property type="evidence" value="ECO:0007669"/>
    <property type="project" value="InterPro"/>
</dbReference>
<reference evidence="3 5" key="1">
    <citation type="submission" date="2016-06" db="EMBL/GenBank/DDBJ databases">
        <authorList>
            <person name="Kjaerup R.B."/>
            <person name="Dalgaard T.S."/>
            <person name="Juul-Madsen H.R."/>
        </authorList>
    </citation>
    <scope>NUCLEOTIDE SEQUENCE [LARGE SCALE GENOMIC DNA]</scope>
    <source>
        <strain evidence="3">Orrdi1</strain>
    </source>
</reference>
<dbReference type="KEGG" id="odi:ODI_R3906"/>
<dbReference type="PANTHER" id="PTHR38034">
    <property type="entry name" value="INNER MEMBRANE PROTEIN YPJD"/>
    <property type="match status" value="1"/>
</dbReference>
<sequence length="287" mass="31119">MSSGIVFHLLAALAYAVPGLLLWRTLGRGGTVSAGKASHVTLLTALVLQVTALHGSILAGDTLQLNWALALSAATWLGMSMYWLENLVLRADGLQLLLLPLAALTCLLAACFPEAQIVAHAGNPWLRAHLLISLAAYGFITIAALHSILMAIIDRHLHRPLDTAAALPEDTSGRLSIFERLMDSMPPLLVQEQQLFRLIWMGFSMLTLAVGSGSISSLQITGAVLPLDHKTIFTLLSWLTFGGLLLGRHIRGWRGRVALRWTLTGFAFMLLAYSGSRFVIEVILQRG</sequence>
<dbReference type="RefSeq" id="WP_067754218.1">
    <property type="nucleotide sequence ID" value="NZ_LT907988.1"/>
</dbReference>
<feature type="transmembrane region" description="Helical" evidence="1">
    <location>
        <begin position="257"/>
        <end position="280"/>
    </location>
</feature>
<dbReference type="STRING" id="1851544.ODI_01360"/>
<feature type="transmembrane region" description="Helical" evidence="1">
    <location>
        <begin position="232"/>
        <end position="250"/>
    </location>
</feature>
<feature type="transmembrane region" description="Helical" evidence="1">
    <location>
        <begin position="65"/>
        <end position="84"/>
    </location>
</feature>
<dbReference type="PANTHER" id="PTHR38034:SF1">
    <property type="entry name" value="INNER MEMBRANE PROTEIN YPJD"/>
    <property type="match status" value="1"/>
</dbReference>
<gene>
    <name evidence="3" type="ORF">ODI_01360</name>
    <name evidence="4" type="ORF">ODI_R3906</name>
</gene>
<dbReference type="InterPro" id="IPR052372">
    <property type="entry name" value="YpjD/HemX"/>
</dbReference>
<proteinExistence type="predicted"/>
<reference evidence="4 5" key="2">
    <citation type="submission" date="2017-08" db="EMBL/GenBank/DDBJ databases">
        <authorList>
            <person name="de Groot N.N."/>
        </authorList>
    </citation>
    <scope>NUCLEOTIDE SEQUENCE [LARGE SCALE GENOMIC DNA]</scope>
    <source>
        <strain evidence="4">Orrdi1</strain>
    </source>
</reference>
<dbReference type="OrthoDB" id="9780793at2"/>
<dbReference type="EMBL" id="LT907988">
    <property type="protein sequence ID" value="SOE52083.1"/>
    <property type="molecule type" value="Genomic_DNA"/>
</dbReference>
<feature type="transmembrane region" description="Helical" evidence="1">
    <location>
        <begin position="38"/>
        <end position="59"/>
    </location>
</feature>
<dbReference type="GO" id="GO:0017004">
    <property type="term" value="P:cytochrome complex assembly"/>
    <property type="evidence" value="ECO:0007669"/>
    <property type="project" value="InterPro"/>
</dbReference>
<feature type="transmembrane region" description="Helical" evidence="1">
    <location>
        <begin position="96"/>
        <end position="118"/>
    </location>
</feature>
<keyword evidence="1" id="KW-0812">Transmembrane</keyword>
<dbReference type="InterPro" id="IPR002541">
    <property type="entry name" value="Cyt_c_assembly"/>
</dbReference>
<evidence type="ECO:0000313" key="3">
    <source>
        <dbReference type="EMBL" id="SBT25733.1"/>
    </source>
</evidence>
<feature type="transmembrane region" description="Helical" evidence="1">
    <location>
        <begin position="6"/>
        <end position="26"/>
    </location>
</feature>
<evidence type="ECO:0000259" key="2">
    <source>
        <dbReference type="Pfam" id="PF01578"/>
    </source>
</evidence>
<dbReference type="Proteomes" id="UP000078558">
    <property type="component" value="Chromosome I"/>
</dbReference>
<evidence type="ECO:0000313" key="5">
    <source>
        <dbReference type="Proteomes" id="UP000078558"/>
    </source>
</evidence>
<name>A0A1C3K2K6_9BURK</name>
<keyword evidence="1" id="KW-1133">Transmembrane helix</keyword>
<feature type="domain" description="Cytochrome c assembly protein" evidence="2">
    <location>
        <begin position="67"/>
        <end position="283"/>
    </location>
</feature>
<keyword evidence="1" id="KW-0472">Membrane</keyword>
<keyword evidence="5" id="KW-1185">Reference proteome</keyword>
<dbReference type="Pfam" id="PF01578">
    <property type="entry name" value="Cytochrom_C_asm"/>
    <property type="match status" value="1"/>
</dbReference>
<evidence type="ECO:0000256" key="1">
    <source>
        <dbReference type="SAM" id="Phobius"/>
    </source>
</evidence>
<protein>
    <submittedName>
        <fullName evidence="3">FIG001154: CcsA-related protein</fullName>
    </submittedName>
</protein>
<feature type="transmembrane region" description="Helical" evidence="1">
    <location>
        <begin position="198"/>
        <end position="220"/>
    </location>
</feature>
<dbReference type="EMBL" id="FLRC01000022">
    <property type="protein sequence ID" value="SBT25733.1"/>
    <property type="molecule type" value="Genomic_DNA"/>
</dbReference>
<organism evidence="3 5">
    <name type="scientific">Orrella dioscoreae</name>
    <dbReference type="NCBI Taxonomy" id="1851544"/>
    <lineage>
        <taxon>Bacteria</taxon>
        <taxon>Pseudomonadati</taxon>
        <taxon>Pseudomonadota</taxon>
        <taxon>Betaproteobacteria</taxon>
        <taxon>Burkholderiales</taxon>
        <taxon>Alcaligenaceae</taxon>
        <taxon>Orrella</taxon>
    </lineage>
</organism>
<dbReference type="AlphaFoldDB" id="A0A1C3K2K6"/>